<reference evidence="2" key="1">
    <citation type="submission" date="2018-05" db="EMBL/GenBank/DDBJ databases">
        <authorList>
            <person name="Hao L."/>
        </authorList>
    </citation>
    <scope>NUCLEOTIDE SEQUENCE [LARGE SCALE GENOMIC DNA]</scope>
</reference>
<dbReference type="Pfam" id="PF16811">
    <property type="entry name" value="TAtT"/>
    <property type="match status" value="1"/>
</dbReference>
<protein>
    <recommendedName>
        <fullName evidence="3">Tetratricopeptide repeat protein</fullName>
    </recommendedName>
</protein>
<dbReference type="Proteomes" id="UP000249818">
    <property type="component" value="Chromosome BARAN1"/>
</dbReference>
<keyword evidence="2" id="KW-1185">Reference proteome</keyword>
<dbReference type="EMBL" id="LS483254">
    <property type="protein sequence ID" value="SQD92635.1"/>
    <property type="molecule type" value="Genomic_DNA"/>
</dbReference>
<accession>A0A2X3MKF8</accession>
<evidence type="ECO:0000313" key="2">
    <source>
        <dbReference type="Proteomes" id="UP000249818"/>
    </source>
</evidence>
<name>A0A2X3MKF8_9BACT</name>
<sequence length="257" mass="28765">MAGSGWAQSVADLTAEAEALFPMRYELANMERLIGVYEALLAAEPGNAAVLAQLAQVWYERAVFAPEEEKEAILRTAADYGFRSLGLSGLDEGLSLSDEKLRALLARTTDPAAILWTGHSWGLLLGRMNPFAAFASLGKIRTMYERVIELDPGYWGGSGPQAYGALLANLSDYGILFGVKLADAKTYFEWALTLDPTYLENHIAYAWEYARRAKDRALFEDLLHYVLEAPIGDWPFWNRHAKVKAAEYLHEVDRHFR</sequence>
<dbReference type="AlphaFoldDB" id="A0A2X3MKF8"/>
<dbReference type="Gene3D" id="1.25.40.920">
    <property type="entry name" value="TRAP transporter T-component"/>
    <property type="match status" value="1"/>
</dbReference>
<dbReference type="InterPro" id="IPR031823">
    <property type="entry name" value="TatT"/>
</dbReference>
<dbReference type="RefSeq" id="WP_157959417.1">
    <property type="nucleotide sequence ID" value="NZ_LS483254.1"/>
</dbReference>
<evidence type="ECO:0000313" key="1">
    <source>
        <dbReference type="EMBL" id="SQD92635.1"/>
    </source>
</evidence>
<dbReference type="SUPFAM" id="SSF48452">
    <property type="entry name" value="TPR-like"/>
    <property type="match status" value="1"/>
</dbReference>
<dbReference type="OrthoDB" id="5290315at2"/>
<dbReference type="InterPro" id="IPR011990">
    <property type="entry name" value="TPR-like_helical_dom_sf"/>
</dbReference>
<gene>
    <name evidence="1" type="ORF">BARAN1_0611</name>
</gene>
<proteinExistence type="predicted"/>
<organism evidence="1 2">
    <name type="scientific">Candidatus Bipolaricaulis anaerobius</name>
    <dbReference type="NCBI Taxonomy" id="2026885"/>
    <lineage>
        <taxon>Bacteria</taxon>
        <taxon>Candidatus Bipolaricaulota</taxon>
        <taxon>Candidatus Bipolaricaulia</taxon>
        <taxon>Candidatus Bipolaricaulales</taxon>
        <taxon>Candidatus Bipolaricaulaceae</taxon>
        <taxon>Candidatus Bipolaricaulis</taxon>
    </lineage>
</organism>
<dbReference type="KEGG" id="bana:BARAN1_0611"/>
<dbReference type="InterPro" id="IPR038537">
    <property type="entry name" value="TatT_sf"/>
</dbReference>
<evidence type="ECO:0008006" key="3">
    <source>
        <dbReference type="Google" id="ProtNLM"/>
    </source>
</evidence>